<comment type="caution">
    <text evidence="1">The sequence shown here is derived from an EMBL/GenBank/DDBJ whole genome shotgun (WGS) entry which is preliminary data.</text>
</comment>
<keyword evidence="2" id="KW-1185">Reference proteome</keyword>
<reference evidence="1 2" key="1">
    <citation type="journal article" date="2020" name="Int. J. Syst. Evol. Microbiol.">
        <title>Ureaplasma miroungigenitalium sp. nov. isolated from northern elephant seals (Mirounga angustirostris) and Ureaplasma zalophigenitalium sp. nov. isolated from California sea lions (Zalophus californianus).</title>
        <authorList>
            <person name="Volokhov D.V."/>
            <person name="Gulland F.M."/>
            <person name="Gao Y."/>
            <person name="Chizhikov V.E."/>
        </authorList>
    </citation>
    <scope>NUCLEOTIDE SEQUENCE [LARGE SCALE GENOMIC DNA]</scope>
    <source>
        <strain evidence="1 2">ES3182-GEN</strain>
    </source>
</reference>
<evidence type="ECO:0000313" key="2">
    <source>
        <dbReference type="Proteomes" id="UP001208245"/>
    </source>
</evidence>
<proteinExistence type="predicted"/>
<dbReference type="RefSeq" id="WP_263821888.1">
    <property type="nucleotide sequence ID" value="NZ_JAOXHL010000002.1"/>
</dbReference>
<dbReference type="InterPro" id="IPR012340">
    <property type="entry name" value="NA-bd_OB-fold"/>
</dbReference>
<evidence type="ECO:0000313" key="1">
    <source>
        <dbReference type="EMBL" id="MCV3728573.1"/>
    </source>
</evidence>
<dbReference type="SUPFAM" id="SSF50249">
    <property type="entry name" value="Nucleic acid-binding proteins"/>
    <property type="match status" value="1"/>
</dbReference>
<sequence>MKSTNNFKKPKSKLQIVLAKVIRYDDQAVYLQLKDNSYAYCLKHNVSDFKPIDIAKIFAENKYYKFMYLFYDHERKMPALNYKIIHPILIKNKKKSYPTLSHDRNLKQFLNELLAKEE</sequence>
<name>A0ABT3BMV2_9BACT</name>
<dbReference type="EMBL" id="JAOXHL010000002">
    <property type="protein sequence ID" value="MCV3728573.1"/>
    <property type="molecule type" value="Genomic_DNA"/>
</dbReference>
<accession>A0ABT3BMV2</accession>
<protein>
    <submittedName>
        <fullName evidence="1">Uncharacterized protein</fullName>
    </submittedName>
</protein>
<gene>
    <name evidence="1" type="ORF">OF376_02190</name>
</gene>
<dbReference type="Proteomes" id="UP001208245">
    <property type="component" value="Unassembled WGS sequence"/>
</dbReference>
<organism evidence="1 2">
    <name type="scientific">Ureaplasma miroungigenitalium</name>
    <dbReference type="NCBI Taxonomy" id="1042321"/>
    <lineage>
        <taxon>Bacteria</taxon>
        <taxon>Bacillati</taxon>
        <taxon>Mycoplasmatota</taxon>
        <taxon>Mycoplasmoidales</taxon>
        <taxon>Mycoplasmoidaceae</taxon>
        <taxon>Ureaplasma</taxon>
    </lineage>
</organism>